<dbReference type="AlphaFoldDB" id="A0A0E0KGE6"/>
<reference evidence="2" key="1">
    <citation type="submission" date="2015-04" db="UniProtKB">
        <authorList>
            <consortium name="EnsemblPlants"/>
        </authorList>
    </citation>
    <scope>IDENTIFICATION</scope>
</reference>
<reference evidence="2" key="2">
    <citation type="submission" date="2018-05" db="EMBL/GenBank/DDBJ databases">
        <title>OpunRS2 (Oryza punctata Reference Sequence Version 2).</title>
        <authorList>
            <person name="Zhang J."/>
            <person name="Kudrna D."/>
            <person name="Lee S."/>
            <person name="Talag J."/>
            <person name="Welchert J."/>
            <person name="Wing R.A."/>
        </authorList>
    </citation>
    <scope>NUCLEOTIDE SEQUENCE [LARGE SCALE GENOMIC DNA]</scope>
</reference>
<evidence type="ECO:0000313" key="3">
    <source>
        <dbReference type="Proteomes" id="UP000026962"/>
    </source>
</evidence>
<keyword evidence="3" id="KW-1185">Reference proteome</keyword>
<feature type="region of interest" description="Disordered" evidence="1">
    <location>
        <begin position="1"/>
        <end position="66"/>
    </location>
</feature>
<accession>A0A0E0KGE6</accession>
<dbReference type="HOGENOM" id="CLU_2835627_0_0_1"/>
<name>A0A0E0KGE6_ORYPU</name>
<proteinExistence type="predicted"/>
<evidence type="ECO:0000313" key="2">
    <source>
        <dbReference type="EnsemblPlants" id="OPUNC03G24060.1"/>
    </source>
</evidence>
<organism evidence="2">
    <name type="scientific">Oryza punctata</name>
    <name type="common">Red rice</name>
    <dbReference type="NCBI Taxonomy" id="4537"/>
    <lineage>
        <taxon>Eukaryota</taxon>
        <taxon>Viridiplantae</taxon>
        <taxon>Streptophyta</taxon>
        <taxon>Embryophyta</taxon>
        <taxon>Tracheophyta</taxon>
        <taxon>Spermatophyta</taxon>
        <taxon>Magnoliopsida</taxon>
        <taxon>Liliopsida</taxon>
        <taxon>Poales</taxon>
        <taxon>Poaceae</taxon>
        <taxon>BOP clade</taxon>
        <taxon>Oryzoideae</taxon>
        <taxon>Oryzeae</taxon>
        <taxon>Oryzinae</taxon>
        <taxon>Oryza</taxon>
    </lineage>
</organism>
<protein>
    <submittedName>
        <fullName evidence="2">Uncharacterized protein</fullName>
    </submittedName>
</protein>
<dbReference type="EnsemblPlants" id="OPUNC03G24060.1">
    <property type="protein sequence ID" value="OPUNC03G24060.1"/>
    <property type="gene ID" value="OPUNC03G24060"/>
</dbReference>
<dbReference type="Proteomes" id="UP000026962">
    <property type="component" value="Chromosome 3"/>
</dbReference>
<evidence type="ECO:0000256" key="1">
    <source>
        <dbReference type="SAM" id="MobiDB-lite"/>
    </source>
</evidence>
<sequence length="66" mass="7311">MVGMLSLERRRHASSPMKLSGFALLRSPHPDRLKTTAAGRRRRRRKNFGGGGAGSPHFSIDLSPLR</sequence>
<dbReference type="Gramene" id="OPUNC03G24060.1">
    <property type="protein sequence ID" value="OPUNC03G24060.1"/>
    <property type="gene ID" value="OPUNC03G24060"/>
</dbReference>